<name>A0A7J8WJ64_GOSAI</name>
<comment type="caution">
    <text evidence="1">The sequence shown here is derived from an EMBL/GenBank/DDBJ whole genome shotgun (WGS) entry which is preliminary data.</text>
</comment>
<protein>
    <submittedName>
        <fullName evidence="1">Uncharacterized protein</fullName>
    </submittedName>
</protein>
<proteinExistence type="predicted"/>
<dbReference type="AlphaFoldDB" id="A0A7J8WJ64"/>
<organism evidence="1 2">
    <name type="scientific">Gossypium aridum</name>
    <name type="common">American cotton</name>
    <name type="synonym">Erioxylum aridum</name>
    <dbReference type="NCBI Taxonomy" id="34290"/>
    <lineage>
        <taxon>Eukaryota</taxon>
        <taxon>Viridiplantae</taxon>
        <taxon>Streptophyta</taxon>
        <taxon>Embryophyta</taxon>
        <taxon>Tracheophyta</taxon>
        <taxon>Spermatophyta</taxon>
        <taxon>Magnoliopsida</taxon>
        <taxon>eudicotyledons</taxon>
        <taxon>Gunneridae</taxon>
        <taxon>Pentapetalae</taxon>
        <taxon>rosids</taxon>
        <taxon>malvids</taxon>
        <taxon>Malvales</taxon>
        <taxon>Malvaceae</taxon>
        <taxon>Malvoideae</taxon>
        <taxon>Gossypium</taxon>
    </lineage>
</organism>
<dbReference type="Proteomes" id="UP000593577">
    <property type="component" value="Unassembled WGS sequence"/>
</dbReference>
<sequence length="118" mass="13219">MRIIGYHSTTKAMHYRSLLHNVWKNELSMSAYLAEIKHRCDSLVGCGQRVTMEEQQYTILNGLPPEFDHMVSIITTSRAPTALLDVQDLNVRSVGSLGILLKDVSTGMIRHPTVKGKP</sequence>
<keyword evidence="2" id="KW-1185">Reference proteome</keyword>
<reference evidence="1 2" key="1">
    <citation type="journal article" date="2019" name="Genome Biol. Evol.">
        <title>Insights into the evolution of the New World diploid cottons (Gossypium, subgenus Houzingenia) based on genome sequencing.</title>
        <authorList>
            <person name="Grover C.E."/>
            <person name="Arick M.A. 2nd"/>
            <person name="Thrash A."/>
            <person name="Conover J.L."/>
            <person name="Sanders W.S."/>
            <person name="Peterson D.G."/>
            <person name="Frelichowski J.E."/>
            <person name="Scheffler J.A."/>
            <person name="Scheffler B.E."/>
            <person name="Wendel J.F."/>
        </authorList>
    </citation>
    <scope>NUCLEOTIDE SEQUENCE [LARGE SCALE GENOMIC DNA]</scope>
    <source>
        <strain evidence="1">185</strain>
        <tissue evidence="1">Leaf</tissue>
    </source>
</reference>
<evidence type="ECO:0000313" key="2">
    <source>
        <dbReference type="Proteomes" id="UP000593577"/>
    </source>
</evidence>
<gene>
    <name evidence="1" type="ORF">Goari_016640</name>
</gene>
<dbReference type="PANTHER" id="PTHR47481">
    <property type="match status" value="1"/>
</dbReference>
<dbReference type="PANTHER" id="PTHR47481:SF30">
    <property type="entry name" value="CCHC-TYPE DOMAIN-CONTAINING PROTEIN"/>
    <property type="match status" value="1"/>
</dbReference>
<accession>A0A7J8WJ64</accession>
<evidence type="ECO:0000313" key="1">
    <source>
        <dbReference type="EMBL" id="MBA0675078.1"/>
    </source>
</evidence>
<dbReference type="EMBL" id="JABFAA010000001">
    <property type="protein sequence ID" value="MBA0675078.1"/>
    <property type="molecule type" value="Genomic_DNA"/>
</dbReference>